<dbReference type="EMBL" id="LWDL01000011">
    <property type="protein sequence ID" value="OQW52958.1"/>
    <property type="molecule type" value="Genomic_DNA"/>
</dbReference>
<reference evidence="1 2" key="1">
    <citation type="journal article" date="2017" name="Water Res.">
        <title>Comammox in drinking water systems.</title>
        <authorList>
            <person name="Wang Y."/>
            <person name="Ma L."/>
            <person name="Mao Y."/>
            <person name="Jiang X."/>
            <person name="Xia Y."/>
            <person name="Yu K."/>
            <person name="Li B."/>
            <person name="Zhang T."/>
        </authorList>
    </citation>
    <scope>NUCLEOTIDE SEQUENCE [LARGE SCALE GENOMIC DNA]</scope>
    <source>
        <strain evidence="1">SG_bin8</strain>
    </source>
</reference>
<accession>A0A1W9HZQ7</accession>
<dbReference type="Gene3D" id="3.30.2270.10">
    <property type="entry name" value="Folate-binding superfamily"/>
    <property type="match status" value="1"/>
</dbReference>
<evidence type="ECO:0000313" key="2">
    <source>
        <dbReference type="Proteomes" id="UP000192872"/>
    </source>
</evidence>
<evidence type="ECO:0000313" key="1">
    <source>
        <dbReference type="EMBL" id="OQW52958.1"/>
    </source>
</evidence>
<dbReference type="GO" id="GO:0008115">
    <property type="term" value="F:sarcosine oxidase activity"/>
    <property type="evidence" value="ECO:0007669"/>
    <property type="project" value="InterPro"/>
</dbReference>
<dbReference type="STRING" id="1827387.A4S15_06080"/>
<sequence length="93" mass="10632">MRIGCPYCGERWNDEFVVLGDADAMMKHPAEATFALFYDYVYLRDNPAGRHRELWYHQGGCRQWLVVTRDTLTHAVHGVETARCAAQDIEAAS</sequence>
<dbReference type="InterPro" id="IPR038561">
    <property type="entry name" value="SoxD_sf"/>
</dbReference>
<protein>
    <submittedName>
        <fullName evidence="1">Sarcosine oxidase subunit delta</fullName>
    </submittedName>
</protein>
<dbReference type="AlphaFoldDB" id="A0A1W9HZQ7"/>
<gene>
    <name evidence="1" type="ORF">A4S15_06080</name>
</gene>
<proteinExistence type="predicted"/>
<dbReference type="RefSeq" id="WP_376801035.1">
    <property type="nucleotide sequence ID" value="NZ_DBNB01000039.1"/>
</dbReference>
<dbReference type="Pfam" id="PF04267">
    <property type="entry name" value="SoxD"/>
    <property type="match status" value="1"/>
</dbReference>
<name>A0A1W9HZQ7_9HYPH</name>
<dbReference type="InterPro" id="IPR006279">
    <property type="entry name" value="SoxD"/>
</dbReference>
<organism evidence="1 2">
    <name type="scientific">Candidatus Raskinella chloraquaticus</name>
    <dbReference type="NCBI Taxonomy" id="1951219"/>
    <lineage>
        <taxon>Bacteria</taxon>
        <taxon>Pseudomonadati</taxon>
        <taxon>Pseudomonadota</taxon>
        <taxon>Alphaproteobacteria</taxon>
        <taxon>Hyphomicrobiales</taxon>
        <taxon>Phreatobacteraceae</taxon>
        <taxon>Candidatus Raskinella</taxon>
    </lineage>
</organism>
<dbReference type="GO" id="GO:0046653">
    <property type="term" value="P:tetrahydrofolate metabolic process"/>
    <property type="evidence" value="ECO:0007669"/>
    <property type="project" value="InterPro"/>
</dbReference>
<comment type="caution">
    <text evidence="1">The sequence shown here is derived from an EMBL/GenBank/DDBJ whole genome shotgun (WGS) entry which is preliminary data.</text>
</comment>
<dbReference type="Proteomes" id="UP000192872">
    <property type="component" value="Unassembled WGS sequence"/>
</dbReference>